<reference evidence="2" key="1">
    <citation type="submission" date="2018-10" db="EMBL/GenBank/DDBJ databases">
        <title>Hidden diversity of soil giant viruses.</title>
        <authorList>
            <person name="Schulz F."/>
            <person name="Alteio L."/>
            <person name="Goudeau D."/>
            <person name="Ryan E.M."/>
            <person name="Malmstrom R.R."/>
            <person name="Blanchard J."/>
            <person name="Woyke T."/>
        </authorList>
    </citation>
    <scope>NUCLEOTIDE SEQUENCE</scope>
    <source>
        <strain evidence="2">TEV1</strain>
    </source>
</reference>
<name>A0A3G4ZP32_9VIRU</name>
<feature type="compositionally biased region" description="Basic and acidic residues" evidence="1">
    <location>
        <begin position="150"/>
        <end position="167"/>
    </location>
</feature>
<dbReference type="EMBL" id="MK071982">
    <property type="protein sequence ID" value="AYV76154.1"/>
    <property type="molecule type" value="Genomic_DNA"/>
</dbReference>
<gene>
    <name evidence="2" type="ORF">Terrestrivirus4_202</name>
</gene>
<sequence>MGDNDLKTFFSKKEMCYYVMIDKYFKKCSEDMITKMINIINGEDNISLRILDWFVTRYAKKGIDFTSKNGDLFDVHINYKAQLKSYKKKYFDPFRRKYKFNYQFTIDGEKKTLLTTIGQLNFFGWAISNNIINFVDQYLQQITKAMNLSNKEDKKKKAEKNKSKNTSDDSDEVSNDDDDNDNDDNDYDDDDNIDYDNDDDNYDHVNNDNNDNNYDEVDPDNLDNSTNSNDGNGCTHINKMNNDISNLDKNTSQKIQKQINKQKQLIHIEEKSEKSEKSEKIEKSKKIEKLEKQKIQSNGDEQLTKKSPKKSSKVVVRGKKKSDININASKRIEVDEVELTLSFD</sequence>
<accession>A0A3G4ZP32</accession>
<dbReference type="InterPro" id="IPR055621">
    <property type="entry name" value="DUF7197"/>
</dbReference>
<proteinExistence type="predicted"/>
<feature type="region of interest" description="Disordered" evidence="1">
    <location>
        <begin position="270"/>
        <end position="321"/>
    </location>
</feature>
<feature type="region of interest" description="Disordered" evidence="1">
    <location>
        <begin position="150"/>
        <end position="237"/>
    </location>
</feature>
<evidence type="ECO:0000256" key="1">
    <source>
        <dbReference type="SAM" id="MobiDB-lite"/>
    </source>
</evidence>
<feature type="compositionally biased region" description="Basic residues" evidence="1">
    <location>
        <begin position="306"/>
        <end position="320"/>
    </location>
</feature>
<feature type="compositionally biased region" description="Polar residues" evidence="1">
    <location>
        <begin position="222"/>
        <end position="232"/>
    </location>
</feature>
<feature type="compositionally biased region" description="Basic and acidic residues" evidence="1">
    <location>
        <begin position="270"/>
        <end position="294"/>
    </location>
</feature>
<protein>
    <submittedName>
        <fullName evidence="2">Uncharacterized protein</fullName>
    </submittedName>
</protein>
<evidence type="ECO:0000313" key="2">
    <source>
        <dbReference type="EMBL" id="AYV76154.1"/>
    </source>
</evidence>
<feature type="compositionally biased region" description="Acidic residues" evidence="1">
    <location>
        <begin position="168"/>
        <end position="201"/>
    </location>
</feature>
<organism evidence="2">
    <name type="scientific">Terrestrivirus sp</name>
    <dbReference type="NCBI Taxonomy" id="2487775"/>
    <lineage>
        <taxon>Viruses</taxon>
        <taxon>Varidnaviria</taxon>
        <taxon>Bamfordvirae</taxon>
        <taxon>Nucleocytoviricota</taxon>
        <taxon>Megaviricetes</taxon>
        <taxon>Imitervirales</taxon>
        <taxon>Mimiviridae</taxon>
        <taxon>Klosneuvirinae</taxon>
    </lineage>
</organism>
<dbReference type="Pfam" id="PF23827">
    <property type="entry name" value="DUF7197"/>
    <property type="match status" value="1"/>
</dbReference>